<organism evidence="8 9">
    <name type="scientific">Frankliniella fusca</name>
    <dbReference type="NCBI Taxonomy" id="407009"/>
    <lineage>
        <taxon>Eukaryota</taxon>
        <taxon>Metazoa</taxon>
        <taxon>Ecdysozoa</taxon>
        <taxon>Arthropoda</taxon>
        <taxon>Hexapoda</taxon>
        <taxon>Insecta</taxon>
        <taxon>Pterygota</taxon>
        <taxon>Neoptera</taxon>
        <taxon>Paraneoptera</taxon>
        <taxon>Thysanoptera</taxon>
        <taxon>Terebrantia</taxon>
        <taxon>Thripoidea</taxon>
        <taxon>Thripidae</taxon>
        <taxon>Frankliniella</taxon>
    </lineage>
</organism>
<reference evidence="8" key="1">
    <citation type="submission" date="2021-07" db="EMBL/GenBank/DDBJ databases">
        <authorList>
            <person name="Catto M.A."/>
            <person name="Jacobson A."/>
            <person name="Kennedy G."/>
            <person name="Labadie P."/>
            <person name="Hunt B.G."/>
            <person name="Srinivasan R."/>
        </authorList>
    </citation>
    <scope>NUCLEOTIDE SEQUENCE</scope>
    <source>
        <strain evidence="8">PL_HMW_Pooled</strain>
        <tissue evidence="8">Head</tissue>
    </source>
</reference>
<evidence type="ECO:0000256" key="4">
    <source>
        <dbReference type="ARBA" id="ARBA00022807"/>
    </source>
</evidence>
<name>A0AAE1LL98_9NEOP</name>
<gene>
    <name evidence="8" type="ORF">KUF71_011696</name>
</gene>
<evidence type="ECO:0000259" key="7">
    <source>
        <dbReference type="PROSITE" id="PS51029"/>
    </source>
</evidence>
<dbReference type="InterPro" id="IPR003653">
    <property type="entry name" value="Peptidase_C48_C"/>
</dbReference>
<dbReference type="InterPro" id="IPR038765">
    <property type="entry name" value="Papain-like_cys_pep_sf"/>
</dbReference>
<protein>
    <submittedName>
        <fullName evidence="8">Sentrin-specific protease 2</fullName>
    </submittedName>
</protein>
<dbReference type="SUPFAM" id="SSF54001">
    <property type="entry name" value="Cysteine proteinases"/>
    <property type="match status" value="1"/>
</dbReference>
<evidence type="ECO:0000313" key="8">
    <source>
        <dbReference type="EMBL" id="KAK3922222.1"/>
    </source>
</evidence>
<feature type="domain" description="MADF" evidence="7">
    <location>
        <begin position="85"/>
        <end position="171"/>
    </location>
</feature>
<dbReference type="PANTHER" id="PTHR12606">
    <property type="entry name" value="SENTRIN/SUMO-SPECIFIC PROTEASE"/>
    <property type="match status" value="1"/>
</dbReference>
<dbReference type="InterPro" id="IPR006578">
    <property type="entry name" value="MADF-dom"/>
</dbReference>
<dbReference type="GO" id="GO:0016926">
    <property type="term" value="P:protein desumoylation"/>
    <property type="evidence" value="ECO:0007669"/>
    <property type="project" value="TreeGrafter"/>
</dbReference>
<evidence type="ECO:0000256" key="2">
    <source>
        <dbReference type="ARBA" id="ARBA00022670"/>
    </source>
</evidence>
<evidence type="ECO:0000313" key="9">
    <source>
        <dbReference type="Proteomes" id="UP001219518"/>
    </source>
</evidence>
<keyword evidence="2 8" id="KW-0645">Protease</keyword>
<feature type="region of interest" description="Disordered" evidence="5">
    <location>
        <begin position="1"/>
        <end position="20"/>
    </location>
</feature>
<dbReference type="Gene3D" id="3.40.395.10">
    <property type="entry name" value="Adenoviral Proteinase, Chain A"/>
    <property type="match status" value="1"/>
</dbReference>
<dbReference type="SMART" id="SM00595">
    <property type="entry name" value="MADF"/>
    <property type="match status" value="1"/>
</dbReference>
<evidence type="ECO:0000256" key="5">
    <source>
        <dbReference type="SAM" id="MobiDB-lite"/>
    </source>
</evidence>
<accession>A0AAE1LL98</accession>
<dbReference type="GO" id="GO:0006508">
    <property type="term" value="P:proteolysis"/>
    <property type="evidence" value="ECO:0007669"/>
    <property type="project" value="UniProtKB-KW"/>
</dbReference>
<reference evidence="8" key="2">
    <citation type="journal article" date="2023" name="BMC Genomics">
        <title>Pest status, molecular evolution, and epigenetic factors derived from the genome assembly of Frankliniella fusca, a thysanopteran phytovirus vector.</title>
        <authorList>
            <person name="Catto M.A."/>
            <person name="Labadie P.E."/>
            <person name="Jacobson A.L."/>
            <person name="Kennedy G.G."/>
            <person name="Srinivasan R."/>
            <person name="Hunt B.G."/>
        </authorList>
    </citation>
    <scope>NUCLEOTIDE SEQUENCE</scope>
    <source>
        <strain evidence="8">PL_HMW_Pooled</strain>
    </source>
</reference>
<keyword evidence="3" id="KW-0378">Hydrolase</keyword>
<evidence type="ECO:0000259" key="6">
    <source>
        <dbReference type="PROSITE" id="PS50600"/>
    </source>
</evidence>
<keyword evidence="4" id="KW-0788">Thiol protease</keyword>
<dbReference type="PROSITE" id="PS50600">
    <property type="entry name" value="ULP_PROTEASE"/>
    <property type="match status" value="1"/>
</dbReference>
<proteinExistence type="inferred from homology"/>
<keyword evidence="9" id="KW-1185">Reference proteome</keyword>
<dbReference type="Pfam" id="PF10545">
    <property type="entry name" value="MADF_DNA_bdg"/>
    <property type="match status" value="1"/>
</dbReference>
<dbReference type="GO" id="GO:0016929">
    <property type="term" value="F:deSUMOylase activity"/>
    <property type="evidence" value="ECO:0007669"/>
    <property type="project" value="TreeGrafter"/>
</dbReference>
<feature type="domain" description="Ubiquitin-like protease family profile" evidence="6">
    <location>
        <begin position="408"/>
        <end position="564"/>
    </location>
</feature>
<dbReference type="Proteomes" id="UP001219518">
    <property type="component" value="Unassembled WGS sequence"/>
</dbReference>
<dbReference type="AlphaFoldDB" id="A0AAE1LL98"/>
<evidence type="ECO:0000256" key="3">
    <source>
        <dbReference type="ARBA" id="ARBA00022801"/>
    </source>
</evidence>
<dbReference type="EMBL" id="JAHWGI010001078">
    <property type="protein sequence ID" value="KAK3922222.1"/>
    <property type="molecule type" value="Genomic_DNA"/>
</dbReference>
<dbReference type="GO" id="GO:0005634">
    <property type="term" value="C:nucleus"/>
    <property type="evidence" value="ECO:0007669"/>
    <property type="project" value="TreeGrafter"/>
</dbReference>
<comment type="caution">
    <text evidence="8">The sequence shown here is derived from an EMBL/GenBank/DDBJ whole genome shotgun (WGS) entry which is preliminary data.</text>
</comment>
<feature type="compositionally biased region" description="Polar residues" evidence="5">
    <location>
        <begin position="1"/>
        <end position="11"/>
    </location>
</feature>
<comment type="similarity">
    <text evidence="1">Belongs to the peptidase C48 family.</text>
</comment>
<dbReference type="Pfam" id="PF02902">
    <property type="entry name" value="Peptidase_C48"/>
    <property type="match status" value="1"/>
</dbReference>
<sequence length="596" mass="68586">MQSNQSGQRTGRSCGGGRLLRTSNGRCASLSSRIQKSQRPTVVDWSTTFRPSTRLLLLLYNLPECYRKFISMMGIKKIKDHITVVVLKQIEKNRALWDSTCPEHHFLDLRNDAWASVALAAGLPVAQCKLIWKNVRGAHLTHARRGLSDFNENRKPFLYHEELTFWLKNDENTQPILSTHENVKKREPLKTLMSSTPQSLSTIRSDLEKIEREKDLEKKPLSPIPEEKSYSNQVNSSFLLDKKTKLPSVENTKQALCSEEVWRAKQKKTTLKRKADAADSLALMIKFMEAMNDPENGKAVCFGRPSSSESTDANINNSKIELNESIDNDDHSIEKIHQNSSNSMKDYGYDLSTDKDDISTIKVIKKEIVWNGCLLKLPNYELLAVFQDYVNNILKNDDDTVIISAHSITLRRRDLATLMCGNKWLNDQVINFYLQLIQNRGQREGYPSVKVLSTFLFPALQAKESSLCNEWDRNMPDLFNFKYCLIPIHYNDHWSLIIIHVNMRIIEYFDSLRIGNKACFQIVTDFIRKTTKQEIWICHCIEDRPIQENGYDCGMFVLAYAEQFTRPVKPIRISEDDINQLRVQVAYEIATGGLLH</sequence>
<dbReference type="PANTHER" id="PTHR12606:SF10">
    <property type="entry name" value="SENTRIN-SPECIFIC PROTEASE 5"/>
    <property type="match status" value="1"/>
</dbReference>
<evidence type="ECO:0000256" key="1">
    <source>
        <dbReference type="ARBA" id="ARBA00005234"/>
    </source>
</evidence>
<dbReference type="PROSITE" id="PS51029">
    <property type="entry name" value="MADF"/>
    <property type="match status" value="1"/>
</dbReference>